<evidence type="ECO:0000256" key="1">
    <source>
        <dbReference type="SAM" id="MobiDB-lite"/>
    </source>
</evidence>
<sequence>MNRDWRSGLTTPPSGRGSGLLFASARVPRPAPVPEHDDNLTSRKKRKFVPGGRIGKYVKAQEFLTVSLYCDVCERDFYDENAKALHDRSKDHLDNHMRMRKAEIEAATQSNVKDEKKIEGKPVVRAIGLKEMAAFVKEHAAKWTKSFKGWANRSIEGAKAAADAANDQNIVASVQREILFEFRYHTDNCTMMQESWGRKPAATGIHYRQAQPSVFTDRVFSEKEKRKMDEERRQALLTHPSSTDLAEIVSAAPNPTVEEVRDDLVLAPEVQGGISSAAKNPTSAPSGNEDIERVNVSSDRIREPNQLALPERQIIEAPVKVSWKLSQAACVLSSICNSGISEAVAVRYRQRFPRTWRTSKSHSGQVPNNDLVMKYRDLRSKYESQEFDYNSWRRGLDEVISGFTAQENRIGSLKQCLHMQIDAAIRRGDWTGCTISCAHVIEFHNSHDSFEEGDGEYIGYWIISGLFKAQHGLQPRLTSRARQKRLFSLVTRLRALPPGVMDDMFVDHAYAMFKCAVSNNYYQFCQLQADPMVDMKTGGNFRRMTEKVGDFVRERALVTMTMLSGITNEGCYSNPMAVDFEFVMRSLKWSNQSGEKNISESRRFIEGLPQEIRIDDTYPELMMLLVSSHRAVLQSSEVVDVDTLARVVPNAFEIQ</sequence>
<evidence type="ECO:0000259" key="2">
    <source>
        <dbReference type="PROSITE" id="PS00028"/>
    </source>
</evidence>
<name>R7Q914_CHOCR</name>
<dbReference type="SUPFAM" id="SSF57667">
    <property type="entry name" value="beta-beta-alpha zinc fingers"/>
    <property type="match status" value="1"/>
</dbReference>
<dbReference type="PROSITE" id="PS00028">
    <property type="entry name" value="ZINC_FINGER_C2H2_1"/>
    <property type="match status" value="1"/>
</dbReference>
<evidence type="ECO:0000313" key="3">
    <source>
        <dbReference type="EMBL" id="CDF33886.1"/>
    </source>
</evidence>
<feature type="region of interest" description="Disordered" evidence="1">
    <location>
        <begin position="273"/>
        <end position="298"/>
    </location>
</feature>
<protein>
    <recommendedName>
        <fullName evidence="2">C2H2-type domain-containing protein</fullName>
    </recommendedName>
</protein>
<gene>
    <name evidence="3" type="ORF">CHC_T00009241001</name>
</gene>
<dbReference type="AlphaFoldDB" id="R7Q914"/>
<feature type="domain" description="C2H2-type" evidence="2">
    <location>
        <begin position="70"/>
        <end position="92"/>
    </location>
</feature>
<dbReference type="RefSeq" id="XP_005713705.1">
    <property type="nucleotide sequence ID" value="XM_005713648.1"/>
</dbReference>
<reference evidence="4" key="1">
    <citation type="journal article" date="2013" name="Proc. Natl. Acad. Sci. U.S.A.">
        <title>Genome structure and metabolic features in the red seaweed Chondrus crispus shed light on evolution of the Archaeplastida.</title>
        <authorList>
            <person name="Collen J."/>
            <person name="Porcel B."/>
            <person name="Carre W."/>
            <person name="Ball S.G."/>
            <person name="Chaparro C."/>
            <person name="Tonon T."/>
            <person name="Barbeyron T."/>
            <person name="Michel G."/>
            <person name="Noel B."/>
            <person name="Valentin K."/>
            <person name="Elias M."/>
            <person name="Artiguenave F."/>
            <person name="Arun A."/>
            <person name="Aury J.M."/>
            <person name="Barbosa-Neto J.F."/>
            <person name="Bothwell J.H."/>
            <person name="Bouget F.Y."/>
            <person name="Brillet L."/>
            <person name="Cabello-Hurtado F."/>
            <person name="Capella-Gutierrez S."/>
            <person name="Charrier B."/>
            <person name="Cladiere L."/>
            <person name="Cock J.M."/>
            <person name="Coelho S.M."/>
            <person name="Colleoni C."/>
            <person name="Czjzek M."/>
            <person name="Da Silva C."/>
            <person name="Delage L."/>
            <person name="Denoeud F."/>
            <person name="Deschamps P."/>
            <person name="Dittami S.M."/>
            <person name="Gabaldon T."/>
            <person name="Gachon C.M."/>
            <person name="Groisillier A."/>
            <person name="Herve C."/>
            <person name="Jabbari K."/>
            <person name="Katinka M."/>
            <person name="Kloareg B."/>
            <person name="Kowalczyk N."/>
            <person name="Labadie K."/>
            <person name="Leblanc C."/>
            <person name="Lopez P.J."/>
            <person name="McLachlan D.H."/>
            <person name="Meslet-Cladiere L."/>
            <person name="Moustafa A."/>
            <person name="Nehr Z."/>
            <person name="Nyvall Collen P."/>
            <person name="Panaud O."/>
            <person name="Partensky F."/>
            <person name="Poulain J."/>
            <person name="Rensing S.A."/>
            <person name="Rousvoal S."/>
            <person name="Samson G."/>
            <person name="Symeonidi A."/>
            <person name="Weissenbach J."/>
            <person name="Zambounis A."/>
            <person name="Wincker P."/>
            <person name="Boyen C."/>
        </authorList>
    </citation>
    <scope>NUCLEOTIDE SEQUENCE [LARGE SCALE GENOMIC DNA]</scope>
    <source>
        <strain evidence="4">cv. Stackhouse</strain>
    </source>
</reference>
<dbReference type="InterPro" id="IPR036236">
    <property type="entry name" value="Znf_C2H2_sf"/>
</dbReference>
<evidence type="ECO:0000313" key="4">
    <source>
        <dbReference type="Proteomes" id="UP000012073"/>
    </source>
</evidence>
<dbReference type="EMBL" id="HG001661">
    <property type="protein sequence ID" value="CDF33886.1"/>
    <property type="molecule type" value="Genomic_DNA"/>
</dbReference>
<keyword evidence="4" id="KW-1185">Reference proteome</keyword>
<organism evidence="3 4">
    <name type="scientific">Chondrus crispus</name>
    <name type="common">Carrageen Irish moss</name>
    <name type="synonym">Polymorpha crispa</name>
    <dbReference type="NCBI Taxonomy" id="2769"/>
    <lineage>
        <taxon>Eukaryota</taxon>
        <taxon>Rhodophyta</taxon>
        <taxon>Florideophyceae</taxon>
        <taxon>Rhodymeniophycidae</taxon>
        <taxon>Gigartinales</taxon>
        <taxon>Gigartinaceae</taxon>
        <taxon>Chondrus</taxon>
    </lineage>
</organism>
<dbReference type="GeneID" id="17321438"/>
<feature type="compositionally biased region" description="Polar residues" evidence="1">
    <location>
        <begin position="273"/>
        <end position="286"/>
    </location>
</feature>
<dbReference type="Proteomes" id="UP000012073">
    <property type="component" value="Unassembled WGS sequence"/>
</dbReference>
<dbReference type="OrthoDB" id="10498759at2759"/>
<dbReference type="InterPro" id="IPR013087">
    <property type="entry name" value="Znf_C2H2_type"/>
</dbReference>
<accession>R7Q914</accession>
<dbReference type="KEGG" id="ccp:CHC_T00009241001"/>
<proteinExistence type="predicted"/>
<dbReference type="Gramene" id="CDF33886">
    <property type="protein sequence ID" value="CDF33886"/>
    <property type="gene ID" value="CHC_T00009241001"/>
</dbReference>